<sequence>MTAPSNANTSGLEACPFCGGEAWLNAYEAKYSDLPPKSRCPQCRSCGASLGYLPTPSKATEAWNRRVTAASAQARIGELEARIEYLRGSRDGHAAQAHAEFEKRVMATDALISAREALHQHYVDWDGEPEDAVPLQEARAECDRVLAALQQETQP</sequence>
<dbReference type="AlphaFoldDB" id="A0A6H1ZCN4"/>
<evidence type="ECO:0000313" key="2">
    <source>
        <dbReference type="EMBL" id="QJA67770.1"/>
    </source>
</evidence>
<dbReference type="EMBL" id="MT145191">
    <property type="protein sequence ID" value="QJI04835.1"/>
    <property type="molecule type" value="Genomic_DNA"/>
</dbReference>
<protein>
    <submittedName>
        <fullName evidence="1">Putative restriction alleviation protein</fullName>
    </submittedName>
</protein>
<reference evidence="1" key="1">
    <citation type="submission" date="2020-03" db="EMBL/GenBank/DDBJ databases">
        <title>The deep terrestrial virosphere.</title>
        <authorList>
            <person name="Holmfeldt K."/>
            <person name="Nilsson E."/>
            <person name="Simone D."/>
            <person name="Lopez-Fernandez M."/>
            <person name="Wu X."/>
            <person name="de Brujin I."/>
            <person name="Lundin D."/>
            <person name="Andersson A."/>
            <person name="Bertilsson S."/>
            <person name="Dopson M."/>
        </authorList>
    </citation>
    <scope>NUCLEOTIDE SEQUENCE</scope>
    <source>
        <strain evidence="3">MM415A00124</strain>
        <strain evidence="2">MM415B00156</strain>
        <strain evidence="1">TM448A00198</strain>
    </source>
</reference>
<name>A0A6H1ZCN4_9ZZZZ</name>
<gene>
    <name evidence="3" type="ORF">MM415A00124_0010</name>
    <name evidence="2" type="ORF">MM415B00156_0010</name>
    <name evidence="1" type="ORF">TM448A00198_0006</name>
</gene>
<proteinExistence type="predicted"/>
<evidence type="ECO:0000313" key="1">
    <source>
        <dbReference type="EMBL" id="QJA45191.1"/>
    </source>
</evidence>
<accession>A0A6H1ZCN4</accession>
<dbReference type="EMBL" id="MT143987">
    <property type="protein sequence ID" value="QJA45191.1"/>
    <property type="molecule type" value="Genomic_DNA"/>
</dbReference>
<dbReference type="EMBL" id="MT141576">
    <property type="protein sequence ID" value="QJA67770.1"/>
    <property type="molecule type" value="Genomic_DNA"/>
</dbReference>
<dbReference type="Pfam" id="PF14354">
    <property type="entry name" value="Lar_restr_allev"/>
    <property type="match status" value="1"/>
</dbReference>
<evidence type="ECO:0000313" key="3">
    <source>
        <dbReference type="EMBL" id="QJI04835.1"/>
    </source>
</evidence>
<organism evidence="1">
    <name type="scientific">viral metagenome</name>
    <dbReference type="NCBI Taxonomy" id="1070528"/>
    <lineage>
        <taxon>unclassified sequences</taxon>
        <taxon>metagenomes</taxon>
        <taxon>organismal metagenomes</taxon>
    </lineage>
</organism>